<protein>
    <submittedName>
        <fullName evidence="1">Uncharacterized protein</fullName>
    </submittedName>
</protein>
<sequence>MAVSTMLADIRESSGRYHAHPGVSLYRITCSLDTYTYHKSWPPPCLTAHRRPKGSLARAHSCTRVTINRSDSQPTLDKVGRFVAIDSGAYLAISTCRSLVTSPGTPPRGVTRSESLRDAITYVATNQNAGAIRLS</sequence>
<keyword evidence="2" id="KW-1185">Reference proteome</keyword>
<name>A0A061FWW1_THECC</name>
<dbReference type="InParanoid" id="A0A061FWW1"/>
<evidence type="ECO:0000313" key="2">
    <source>
        <dbReference type="Proteomes" id="UP000026915"/>
    </source>
</evidence>
<dbReference type="EMBL" id="CM001881">
    <property type="protein sequence ID" value="EOY21553.1"/>
    <property type="molecule type" value="Genomic_DNA"/>
</dbReference>
<accession>A0A061FWW1</accession>
<dbReference type="Proteomes" id="UP000026915">
    <property type="component" value="Chromosome 3"/>
</dbReference>
<dbReference type="Gramene" id="EOY21553">
    <property type="protein sequence ID" value="EOY21553"/>
    <property type="gene ID" value="TCM_013348"/>
</dbReference>
<proteinExistence type="predicted"/>
<reference evidence="1 2" key="1">
    <citation type="journal article" date="2013" name="Genome Biol.">
        <title>The genome sequence of the most widely cultivated cacao type and its use to identify candidate genes regulating pod color.</title>
        <authorList>
            <person name="Motamayor J.C."/>
            <person name="Mockaitis K."/>
            <person name="Schmutz J."/>
            <person name="Haiminen N."/>
            <person name="Iii D.L."/>
            <person name="Cornejo O."/>
            <person name="Findley S.D."/>
            <person name="Zheng P."/>
            <person name="Utro F."/>
            <person name="Royaert S."/>
            <person name="Saski C."/>
            <person name="Jenkins J."/>
            <person name="Podicheti R."/>
            <person name="Zhao M."/>
            <person name="Scheffler B.E."/>
            <person name="Stack J.C."/>
            <person name="Feltus F.A."/>
            <person name="Mustiga G.M."/>
            <person name="Amores F."/>
            <person name="Phillips W."/>
            <person name="Marelli J.P."/>
            <person name="May G.D."/>
            <person name="Shapiro H."/>
            <person name="Ma J."/>
            <person name="Bustamante C.D."/>
            <person name="Schnell R.J."/>
            <person name="Main D."/>
            <person name="Gilbert D."/>
            <person name="Parida L."/>
            <person name="Kuhn D.N."/>
        </authorList>
    </citation>
    <scope>NUCLEOTIDE SEQUENCE [LARGE SCALE GENOMIC DNA]</scope>
    <source>
        <strain evidence="2">cv. Matina 1-6</strain>
    </source>
</reference>
<evidence type="ECO:0000313" key="1">
    <source>
        <dbReference type="EMBL" id="EOY21553.1"/>
    </source>
</evidence>
<dbReference type="HOGENOM" id="CLU_1889521_0_0_1"/>
<dbReference type="AlphaFoldDB" id="A0A061FWW1"/>
<organism evidence="1 2">
    <name type="scientific">Theobroma cacao</name>
    <name type="common">Cacao</name>
    <name type="synonym">Cocoa</name>
    <dbReference type="NCBI Taxonomy" id="3641"/>
    <lineage>
        <taxon>Eukaryota</taxon>
        <taxon>Viridiplantae</taxon>
        <taxon>Streptophyta</taxon>
        <taxon>Embryophyta</taxon>
        <taxon>Tracheophyta</taxon>
        <taxon>Spermatophyta</taxon>
        <taxon>Magnoliopsida</taxon>
        <taxon>eudicotyledons</taxon>
        <taxon>Gunneridae</taxon>
        <taxon>Pentapetalae</taxon>
        <taxon>rosids</taxon>
        <taxon>malvids</taxon>
        <taxon>Malvales</taxon>
        <taxon>Malvaceae</taxon>
        <taxon>Byttnerioideae</taxon>
        <taxon>Theobroma</taxon>
    </lineage>
</organism>
<gene>
    <name evidence="1" type="ORF">TCM_013348</name>
</gene>